<feature type="domain" description="Pyrrolo-quinoline quinone repeat" evidence="2">
    <location>
        <begin position="378"/>
        <end position="439"/>
    </location>
</feature>
<proteinExistence type="predicted"/>
<dbReference type="Proteomes" id="UP001269144">
    <property type="component" value="Unassembled WGS sequence"/>
</dbReference>
<accession>A0ABU2HQ19</accession>
<evidence type="ECO:0000259" key="2">
    <source>
        <dbReference type="Pfam" id="PF13360"/>
    </source>
</evidence>
<dbReference type="PROSITE" id="PS51257">
    <property type="entry name" value="PROKAR_LIPOPROTEIN"/>
    <property type="match status" value="1"/>
</dbReference>
<dbReference type="SMART" id="SM00564">
    <property type="entry name" value="PQQ"/>
    <property type="match status" value="7"/>
</dbReference>
<dbReference type="SUPFAM" id="SSF50998">
    <property type="entry name" value="Quinoprotein alcohol dehydrogenase-like"/>
    <property type="match status" value="1"/>
</dbReference>
<keyword evidence="4" id="KW-1185">Reference proteome</keyword>
<dbReference type="InterPro" id="IPR011047">
    <property type="entry name" value="Quinoprotein_ADH-like_sf"/>
</dbReference>
<dbReference type="InterPro" id="IPR018391">
    <property type="entry name" value="PQQ_b-propeller_rpt"/>
</dbReference>
<dbReference type="RefSeq" id="WP_311159330.1">
    <property type="nucleotide sequence ID" value="NZ_JAVQLW010000001.1"/>
</dbReference>
<evidence type="ECO:0000313" key="4">
    <source>
        <dbReference type="Proteomes" id="UP001269144"/>
    </source>
</evidence>
<feature type="domain" description="Pyrrolo-quinoline quinone repeat" evidence="2">
    <location>
        <begin position="122"/>
        <end position="358"/>
    </location>
</feature>
<dbReference type="Pfam" id="PF13360">
    <property type="entry name" value="PQQ_2"/>
    <property type="match status" value="2"/>
</dbReference>
<dbReference type="EMBL" id="JAVQLW010000001">
    <property type="protein sequence ID" value="MDS9467148.1"/>
    <property type="molecule type" value="Genomic_DNA"/>
</dbReference>
<dbReference type="PANTHER" id="PTHR34512">
    <property type="entry name" value="CELL SURFACE PROTEIN"/>
    <property type="match status" value="1"/>
</dbReference>
<feature type="region of interest" description="Disordered" evidence="1">
    <location>
        <begin position="126"/>
        <end position="150"/>
    </location>
</feature>
<protein>
    <submittedName>
        <fullName evidence="3">PQQ-binding-like beta-propeller repeat protein</fullName>
    </submittedName>
</protein>
<organism evidence="3 4">
    <name type="scientific">Paracoccus aurantius</name>
    <dbReference type="NCBI Taxonomy" id="3073814"/>
    <lineage>
        <taxon>Bacteria</taxon>
        <taxon>Pseudomonadati</taxon>
        <taxon>Pseudomonadota</taxon>
        <taxon>Alphaproteobacteria</taxon>
        <taxon>Rhodobacterales</taxon>
        <taxon>Paracoccaceae</taxon>
        <taxon>Paracoccus</taxon>
    </lineage>
</organism>
<dbReference type="PANTHER" id="PTHR34512:SF30">
    <property type="entry name" value="OUTER MEMBRANE PROTEIN ASSEMBLY FACTOR BAMB"/>
    <property type="match status" value="1"/>
</dbReference>
<evidence type="ECO:0000313" key="3">
    <source>
        <dbReference type="EMBL" id="MDS9467148.1"/>
    </source>
</evidence>
<dbReference type="InterPro" id="IPR015943">
    <property type="entry name" value="WD40/YVTN_repeat-like_dom_sf"/>
</dbReference>
<dbReference type="Gene3D" id="2.130.10.10">
    <property type="entry name" value="YVTN repeat-like/Quinoprotein amine dehydrogenase"/>
    <property type="match status" value="1"/>
</dbReference>
<gene>
    <name evidence="3" type="ORF">RGQ15_06120</name>
</gene>
<dbReference type="InterPro" id="IPR002372">
    <property type="entry name" value="PQQ_rpt_dom"/>
</dbReference>
<name>A0ABU2HQ19_9RHOB</name>
<reference evidence="4" key="1">
    <citation type="submission" date="2023-07" db="EMBL/GenBank/DDBJ databases">
        <title>Paracoccus sp. MBLB3053 whole genome sequence.</title>
        <authorList>
            <person name="Hwang C.Y."/>
            <person name="Cho E.-S."/>
            <person name="Seo M.-J."/>
        </authorList>
    </citation>
    <scope>NUCLEOTIDE SEQUENCE [LARGE SCALE GENOMIC DNA]</scope>
    <source>
        <strain evidence="4">MBLB3053</strain>
    </source>
</reference>
<comment type="caution">
    <text evidence="3">The sequence shown here is derived from an EMBL/GenBank/DDBJ whole genome shotgun (WGS) entry which is preliminary data.</text>
</comment>
<evidence type="ECO:0000256" key="1">
    <source>
        <dbReference type="SAM" id="MobiDB-lite"/>
    </source>
</evidence>
<sequence>MTRLPLIATMAVLVALTACNRQDETLQGERLDPRAVISPDGPVTQGAAGPTTTALSLPAVRGNADWPQRAGSASHASGNMALGAGTSRIWSANIGAGSDRRHRVVADPIVAGGIVYTLDSQSSVTATTTGGGRVWSTDVRPPAETSGSVSGGGLAYEGGRVYVTSGYGQVIALDARSGAIVWRQRVDAPISGAPTVANGVVYALGRDATGWAVRAADGKVLWRVFGNNGMAGVMGGGAPAVSGGTAVFAYSNGQLAGVDTSDGSQLWTANVAGSRLGRSITLFRDMTGDPVVVGSTVYAGTSSGRVGAYDLATGAMNWEAREGASSPVLVAGNSVFLVNDQAQLLRLDIANGGRVWAQKLPYFSENIIRKQGKVWTHFGPVLAGNRLYLASSDGYLRVFDPATGALIGQAEIPGGAAAAPAVAGQTLYVVTHDGQLMAYR</sequence>